<accession>A0ACB9ZXI2</accession>
<name>A0ACB9ZXI2_CATRO</name>
<protein>
    <submittedName>
        <fullName evidence="1">Uncharacterized protein</fullName>
    </submittedName>
</protein>
<reference evidence="2" key="1">
    <citation type="journal article" date="2023" name="Nat. Plants">
        <title>Single-cell RNA sequencing provides a high-resolution roadmap for understanding the multicellular compartmentation of specialized metabolism.</title>
        <authorList>
            <person name="Sun S."/>
            <person name="Shen X."/>
            <person name="Li Y."/>
            <person name="Li Y."/>
            <person name="Wang S."/>
            <person name="Li R."/>
            <person name="Zhang H."/>
            <person name="Shen G."/>
            <person name="Guo B."/>
            <person name="Wei J."/>
            <person name="Xu J."/>
            <person name="St-Pierre B."/>
            <person name="Chen S."/>
            <person name="Sun C."/>
        </authorList>
    </citation>
    <scope>NUCLEOTIDE SEQUENCE [LARGE SCALE GENOMIC DNA]</scope>
</reference>
<evidence type="ECO:0000313" key="2">
    <source>
        <dbReference type="Proteomes" id="UP001060085"/>
    </source>
</evidence>
<dbReference type="EMBL" id="CM044707">
    <property type="protein sequence ID" value="KAI5653350.1"/>
    <property type="molecule type" value="Genomic_DNA"/>
</dbReference>
<dbReference type="Proteomes" id="UP001060085">
    <property type="component" value="Linkage Group LG07"/>
</dbReference>
<evidence type="ECO:0000313" key="1">
    <source>
        <dbReference type="EMBL" id="KAI5653350.1"/>
    </source>
</evidence>
<comment type="caution">
    <text evidence="1">The sequence shown here is derived from an EMBL/GenBank/DDBJ whole genome shotgun (WGS) entry which is preliminary data.</text>
</comment>
<sequence>MMSPSREESCLGGSRVVRKSFNVDKNIIIIISLTKKSGMPNHDFTFMNSLVSIFSTKTPCTTFAKISHHLQTFKALRSVKEVGQSSSEIDELNPGGSELLRSKTFEVTSV</sequence>
<organism evidence="1 2">
    <name type="scientific">Catharanthus roseus</name>
    <name type="common">Madagascar periwinkle</name>
    <name type="synonym">Vinca rosea</name>
    <dbReference type="NCBI Taxonomy" id="4058"/>
    <lineage>
        <taxon>Eukaryota</taxon>
        <taxon>Viridiplantae</taxon>
        <taxon>Streptophyta</taxon>
        <taxon>Embryophyta</taxon>
        <taxon>Tracheophyta</taxon>
        <taxon>Spermatophyta</taxon>
        <taxon>Magnoliopsida</taxon>
        <taxon>eudicotyledons</taxon>
        <taxon>Gunneridae</taxon>
        <taxon>Pentapetalae</taxon>
        <taxon>asterids</taxon>
        <taxon>lamiids</taxon>
        <taxon>Gentianales</taxon>
        <taxon>Apocynaceae</taxon>
        <taxon>Rauvolfioideae</taxon>
        <taxon>Vinceae</taxon>
        <taxon>Catharanthinae</taxon>
        <taxon>Catharanthus</taxon>
    </lineage>
</organism>
<gene>
    <name evidence="1" type="ORF">M9H77_30537</name>
</gene>
<proteinExistence type="predicted"/>
<keyword evidence="2" id="KW-1185">Reference proteome</keyword>